<feature type="transmembrane region" description="Helical" evidence="1">
    <location>
        <begin position="72"/>
        <end position="94"/>
    </location>
</feature>
<comment type="caution">
    <text evidence="2">The sequence shown here is derived from an EMBL/GenBank/DDBJ whole genome shotgun (WGS) entry which is preliminary data.</text>
</comment>
<dbReference type="EMBL" id="PQFF01000159">
    <property type="protein sequence ID" value="RHZ77903.1"/>
    <property type="molecule type" value="Genomic_DNA"/>
</dbReference>
<keyword evidence="1" id="KW-0472">Membrane</keyword>
<sequence>MLKYFLMITPNFLLLANFITRYNSTLKKQQKVSLIYLKLISCSKQKGEIDSEPGKELPRKNHIHTFLKLRNFCFLILLINFVNIVISNLSSAYIRLVRQYHNP</sequence>
<keyword evidence="1" id="KW-1133">Transmembrane helix</keyword>
<keyword evidence="1" id="KW-0812">Transmembrane</keyword>
<dbReference type="AlphaFoldDB" id="A0A397IYE4"/>
<proteinExistence type="predicted"/>
<accession>A0A397IYE4</accession>
<name>A0A397IYE4_9GLOM</name>
<keyword evidence="3" id="KW-1185">Reference proteome</keyword>
<evidence type="ECO:0000256" key="1">
    <source>
        <dbReference type="SAM" id="Phobius"/>
    </source>
</evidence>
<reference evidence="2 3" key="1">
    <citation type="submission" date="2018-08" db="EMBL/GenBank/DDBJ databases">
        <title>Genome and evolution of the arbuscular mycorrhizal fungus Diversispora epigaea (formerly Glomus versiforme) and its bacterial endosymbionts.</title>
        <authorList>
            <person name="Sun X."/>
            <person name="Fei Z."/>
            <person name="Harrison M."/>
        </authorList>
    </citation>
    <scope>NUCLEOTIDE SEQUENCE [LARGE SCALE GENOMIC DNA]</scope>
    <source>
        <strain evidence="2 3">IT104</strain>
    </source>
</reference>
<evidence type="ECO:0000313" key="2">
    <source>
        <dbReference type="EMBL" id="RHZ77903.1"/>
    </source>
</evidence>
<organism evidence="2 3">
    <name type="scientific">Diversispora epigaea</name>
    <dbReference type="NCBI Taxonomy" id="1348612"/>
    <lineage>
        <taxon>Eukaryota</taxon>
        <taxon>Fungi</taxon>
        <taxon>Fungi incertae sedis</taxon>
        <taxon>Mucoromycota</taxon>
        <taxon>Glomeromycotina</taxon>
        <taxon>Glomeromycetes</taxon>
        <taxon>Diversisporales</taxon>
        <taxon>Diversisporaceae</taxon>
        <taxon>Diversispora</taxon>
    </lineage>
</organism>
<evidence type="ECO:0000313" key="3">
    <source>
        <dbReference type="Proteomes" id="UP000266861"/>
    </source>
</evidence>
<gene>
    <name evidence="2" type="ORF">Glove_169g58</name>
</gene>
<dbReference type="Proteomes" id="UP000266861">
    <property type="component" value="Unassembled WGS sequence"/>
</dbReference>
<protein>
    <submittedName>
        <fullName evidence="2">Uncharacterized protein</fullName>
    </submittedName>
</protein>